<sequence length="427" mass="46542">MAKPSISKVENAFQPAKEINSATRFAGRKKSVGDAYYGLIAAGSHIAIVGNRGIGKTSLSRQLINIATGDNDLLEKLVLPHDEKLDFQTFYYACGQTTTDTTALLERLLTSSGCLGEWVTQIPKASKIVSSYTPRFGANILGMKVALDGEKRTEVESSAAIGSHSIDTVFTNAVAAIVEQKLSKDGILIVIDEFDQIGDPSGFASFLKALATNVPEIKFCIVGVAQDIQQLMKEHQSSNRLFAGSIIPLPSMSSEELREIIDIAESAIDNYLTFNTDAEERIISLAQGHPYMVHLIGKYAFRLAYQAGKQVITVEDIEATVQSIAEHGSDPVLEGRYKKAVASSEHREIVLKALASTQADDGEVWTTNAYKLALDQGVDNASQYVGHLASDEYGGEIVKMRDRYYRFSDSLFAAYVKARPRLVSKQG</sequence>
<proteinExistence type="predicted"/>
<name>A0ABM5ZJQ4_9PSED</name>
<dbReference type="SUPFAM" id="SSF52540">
    <property type="entry name" value="P-loop containing nucleoside triphosphate hydrolases"/>
    <property type="match status" value="1"/>
</dbReference>
<keyword evidence="3" id="KW-1185">Reference proteome</keyword>
<gene>
    <name evidence="2" type="ORF">AWU82_11560</name>
</gene>
<accession>A0ABM5ZJQ4</accession>
<dbReference type="PANTHER" id="PTHR34301">
    <property type="entry name" value="DNA-BINDING PROTEIN-RELATED"/>
    <property type="match status" value="1"/>
</dbReference>
<dbReference type="EMBL" id="CP014205">
    <property type="protein sequence ID" value="AMQ83920.1"/>
    <property type="molecule type" value="Genomic_DNA"/>
</dbReference>
<evidence type="ECO:0000259" key="1">
    <source>
        <dbReference type="Pfam" id="PF20703"/>
    </source>
</evidence>
<dbReference type="Proteomes" id="UP000075187">
    <property type="component" value="Chromosome"/>
</dbReference>
<protein>
    <recommendedName>
        <fullName evidence="1">Novel STAND NTPase 1 domain-containing protein</fullName>
    </recommendedName>
</protein>
<organism evidence="2 3">
    <name type="scientific">Pseudomonas glycinae</name>
    <dbReference type="NCBI Taxonomy" id="1785145"/>
    <lineage>
        <taxon>Bacteria</taxon>
        <taxon>Pseudomonadati</taxon>
        <taxon>Pseudomonadota</taxon>
        <taxon>Gammaproteobacteria</taxon>
        <taxon>Pseudomonadales</taxon>
        <taxon>Pseudomonadaceae</taxon>
        <taxon>Pseudomonas</taxon>
    </lineage>
</organism>
<dbReference type="PANTHER" id="PTHR34301:SF8">
    <property type="entry name" value="ATPASE DOMAIN-CONTAINING PROTEIN"/>
    <property type="match status" value="1"/>
</dbReference>
<feature type="domain" description="Novel STAND NTPase 1" evidence="1">
    <location>
        <begin position="20"/>
        <end position="319"/>
    </location>
</feature>
<evidence type="ECO:0000313" key="3">
    <source>
        <dbReference type="Proteomes" id="UP000075187"/>
    </source>
</evidence>
<dbReference type="RefSeq" id="WP_064380980.1">
    <property type="nucleotide sequence ID" value="NZ_CP014205.2"/>
</dbReference>
<dbReference type="Gene3D" id="3.40.50.300">
    <property type="entry name" value="P-loop containing nucleotide triphosphate hydrolases"/>
    <property type="match status" value="1"/>
</dbReference>
<reference evidence="2" key="1">
    <citation type="submission" date="2017-12" db="EMBL/GenBank/DDBJ databases">
        <title>Pseudomonas sp. MS586 complete sequence.</title>
        <authorList>
            <person name="Lu S."/>
            <person name="Deng P."/>
        </authorList>
    </citation>
    <scope>NUCLEOTIDE SEQUENCE</scope>
    <source>
        <strain evidence="2">MS586</strain>
    </source>
</reference>
<dbReference type="Pfam" id="PF20703">
    <property type="entry name" value="nSTAND1"/>
    <property type="match status" value="1"/>
</dbReference>
<evidence type="ECO:0000313" key="2">
    <source>
        <dbReference type="EMBL" id="AMQ83920.1"/>
    </source>
</evidence>
<dbReference type="InterPro" id="IPR049052">
    <property type="entry name" value="nSTAND1"/>
</dbReference>
<dbReference type="InterPro" id="IPR027417">
    <property type="entry name" value="P-loop_NTPase"/>
</dbReference>